<dbReference type="GO" id="GO:0035869">
    <property type="term" value="C:ciliary transition zone"/>
    <property type="evidence" value="ECO:0007669"/>
    <property type="project" value="TreeGrafter"/>
</dbReference>
<comment type="subcellular location">
    <subcellularLocation>
        <location evidence="1">Membrane</location>
        <topology evidence="1">Multi-pass membrane protein</topology>
    </subcellularLocation>
</comment>
<keyword evidence="4 5" id="KW-0472">Membrane</keyword>
<evidence type="ECO:0000313" key="7">
    <source>
        <dbReference type="Proteomes" id="UP000009168"/>
    </source>
</evidence>
<dbReference type="RefSeq" id="XP_001014645.2">
    <property type="nucleotide sequence ID" value="XM_001014645.2"/>
</dbReference>
<protein>
    <submittedName>
        <fullName evidence="6">Transmembrane protein</fullName>
    </submittedName>
</protein>
<feature type="transmembrane region" description="Helical" evidence="5">
    <location>
        <begin position="175"/>
        <end position="196"/>
    </location>
</feature>
<accession>Q23DP1</accession>
<dbReference type="AlphaFoldDB" id="Q23DP1"/>
<evidence type="ECO:0000313" key="6">
    <source>
        <dbReference type="EMBL" id="EAR94507.2"/>
    </source>
</evidence>
<name>Q23DP1_TETTS</name>
<dbReference type="HOGENOM" id="CLU_2418079_0_0_1"/>
<dbReference type="InParanoid" id="Q23DP1"/>
<dbReference type="GO" id="GO:0016020">
    <property type="term" value="C:membrane"/>
    <property type="evidence" value="ECO:0007669"/>
    <property type="project" value="UniProtKB-SubCell"/>
</dbReference>
<evidence type="ECO:0000256" key="3">
    <source>
        <dbReference type="ARBA" id="ARBA00022989"/>
    </source>
</evidence>
<feature type="transmembrane region" description="Helical" evidence="5">
    <location>
        <begin position="142"/>
        <end position="163"/>
    </location>
</feature>
<dbReference type="EMBL" id="GG662712">
    <property type="protein sequence ID" value="EAR94507.2"/>
    <property type="molecule type" value="Genomic_DNA"/>
</dbReference>
<feature type="transmembrane region" description="Helical" evidence="5">
    <location>
        <begin position="78"/>
        <end position="98"/>
    </location>
</feature>
<dbReference type="KEGG" id="tet:TTHERM_00046500"/>
<dbReference type="GO" id="GO:1905515">
    <property type="term" value="P:non-motile cilium assembly"/>
    <property type="evidence" value="ECO:0007669"/>
    <property type="project" value="TreeGrafter"/>
</dbReference>
<gene>
    <name evidence="6" type="ORF">TTHERM_00046500</name>
</gene>
<proteinExistence type="predicted"/>
<keyword evidence="2 5" id="KW-0812">Transmembrane</keyword>
<keyword evidence="3 5" id="KW-1133">Transmembrane helix</keyword>
<feature type="transmembrane region" description="Helical" evidence="5">
    <location>
        <begin position="105"/>
        <end position="122"/>
    </location>
</feature>
<sequence length="313" mass="36926">MIQDRSINTQNENNDEVLNKTDENVSQLLKKDQKKENQNSSVNIKYHSIYTSCKYAKPNPTQFREQAIVSSLFLQQLMYFNSFYTFIHGYFLYFSIFYKFKVCDNILGCIIQLVILTIWALFEFFRLNNGYSGNINETFPEFVSFILLSIANIILTIGFVVIAQIIFKFFFPLEVICVVIEVLFLVLELIVCFSSISDIVKAQLLNRKYKKQKQKNIELEPMGYYDDEIDDIDEKKPFGRANNYNSNYQSGDLVSNYQQYEQNVYQTNPNMNYNSNYNNYDQREVSRRIPDENVDPQAQNYAAYQYNSAQRNY</sequence>
<evidence type="ECO:0000256" key="1">
    <source>
        <dbReference type="ARBA" id="ARBA00004141"/>
    </source>
</evidence>
<dbReference type="STRING" id="312017.Q23DP1"/>
<keyword evidence="7" id="KW-1185">Reference proteome</keyword>
<dbReference type="OrthoDB" id="311720at2759"/>
<organism evidence="6 7">
    <name type="scientific">Tetrahymena thermophila (strain SB210)</name>
    <dbReference type="NCBI Taxonomy" id="312017"/>
    <lineage>
        <taxon>Eukaryota</taxon>
        <taxon>Sar</taxon>
        <taxon>Alveolata</taxon>
        <taxon>Ciliophora</taxon>
        <taxon>Intramacronucleata</taxon>
        <taxon>Oligohymenophorea</taxon>
        <taxon>Hymenostomatida</taxon>
        <taxon>Tetrahymenina</taxon>
        <taxon>Tetrahymenidae</taxon>
        <taxon>Tetrahymena</taxon>
    </lineage>
</organism>
<dbReference type="PANTHER" id="PTHR13531:SF0">
    <property type="entry name" value="GEO07735P1-RELATED"/>
    <property type="match status" value="1"/>
</dbReference>
<dbReference type="PANTHER" id="PTHR13531">
    <property type="entry name" value="GEO07735P1-RELATED-RELATED"/>
    <property type="match status" value="1"/>
</dbReference>
<evidence type="ECO:0000256" key="5">
    <source>
        <dbReference type="SAM" id="Phobius"/>
    </source>
</evidence>
<reference evidence="7" key="1">
    <citation type="journal article" date="2006" name="PLoS Biol.">
        <title>Macronuclear genome sequence of the ciliate Tetrahymena thermophila, a model eukaryote.</title>
        <authorList>
            <person name="Eisen J.A."/>
            <person name="Coyne R.S."/>
            <person name="Wu M."/>
            <person name="Wu D."/>
            <person name="Thiagarajan M."/>
            <person name="Wortman J.R."/>
            <person name="Badger J.H."/>
            <person name="Ren Q."/>
            <person name="Amedeo P."/>
            <person name="Jones K.M."/>
            <person name="Tallon L.J."/>
            <person name="Delcher A.L."/>
            <person name="Salzberg S.L."/>
            <person name="Silva J.C."/>
            <person name="Haas B.J."/>
            <person name="Majoros W.H."/>
            <person name="Farzad M."/>
            <person name="Carlton J.M."/>
            <person name="Smith R.K. Jr."/>
            <person name="Garg J."/>
            <person name="Pearlman R.E."/>
            <person name="Karrer K.M."/>
            <person name="Sun L."/>
            <person name="Manning G."/>
            <person name="Elde N.C."/>
            <person name="Turkewitz A.P."/>
            <person name="Asai D.J."/>
            <person name="Wilkes D.E."/>
            <person name="Wang Y."/>
            <person name="Cai H."/>
            <person name="Collins K."/>
            <person name="Stewart B.A."/>
            <person name="Lee S.R."/>
            <person name="Wilamowska K."/>
            <person name="Weinberg Z."/>
            <person name="Ruzzo W.L."/>
            <person name="Wloga D."/>
            <person name="Gaertig J."/>
            <person name="Frankel J."/>
            <person name="Tsao C.-C."/>
            <person name="Gorovsky M.A."/>
            <person name="Keeling P.J."/>
            <person name="Waller R.F."/>
            <person name="Patron N.J."/>
            <person name="Cherry J.M."/>
            <person name="Stover N.A."/>
            <person name="Krieger C.J."/>
            <person name="del Toro C."/>
            <person name="Ryder H.F."/>
            <person name="Williamson S.C."/>
            <person name="Barbeau R.A."/>
            <person name="Hamilton E.P."/>
            <person name="Orias E."/>
        </authorList>
    </citation>
    <scope>NUCLEOTIDE SEQUENCE [LARGE SCALE GENOMIC DNA]</scope>
    <source>
        <strain evidence="7">SB210</strain>
    </source>
</reference>
<dbReference type="InterPro" id="IPR019184">
    <property type="entry name" value="Uncharacterised_TM-17"/>
</dbReference>
<dbReference type="GeneID" id="7832887"/>
<evidence type="ECO:0000256" key="4">
    <source>
        <dbReference type="ARBA" id="ARBA00023136"/>
    </source>
</evidence>
<dbReference type="Proteomes" id="UP000009168">
    <property type="component" value="Unassembled WGS sequence"/>
</dbReference>
<evidence type="ECO:0000256" key="2">
    <source>
        <dbReference type="ARBA" id="ARBA00022692"/>
    </source>
</evidence>
<dbReference type="Pfam" id="PF09799">
    <property type="entry name" value="Transmemb_17"/>
    <property type="match status" value="1"/>
</dbReference>